<evidence type="ECO:0000313" key="3">
    <source>
        <dbReference type="RefSeq" id="XP_011506159.1"/>
    </source>
</evidence>
<dbReference type="GO" id="GO:0000460">
    <property type="term" value="P:maturation of 5.8S rRNA"/>
    <property type="evidence" value="ECO:0007669"/>
    <property type="project" value="TreeGrafter"/>
</dbReference>
<feature type="region of interest" description="Disordered" evidence="1">
    <location>
        <begin position="119"/>
        <end position="146"/>
    </location>
</feature>
<evidence type="ECO:0000256" key="1">
    <source>
        <dbReference type="SAM" id="MobiDB-lite"/>
    </source>
</evidence>
<dbReference type="PANTHER" id="PTHR13582">
    <property type="entry name" value="M-PHASE PHOSPHOPROTEIN 6"/>
    <property type="match status" value="1"/>
</dbReference>
<keyword evidence="2" id="KW-1185">Reference proteome</keyword>
<feature type="compositionally biased region" description="Basic residues" evidence="1">
    <location>
        <begin position="135"/>
        <end position="146"/>
    </location>
</feature>
<gene>
    <name evidence="3" type="primary">LOC105368755</name>
</gene>
<dbReference type="Pfam" id="PF10175">
    <property type="entry name" value="MPP6"/>
    <property type="match status" value="1"/>
</dbReference>
<sequence length="146" mass="17249">MASKDSNKISLSKSILEMKFMKKTKDKVDKQAYQKEGEEYFNKQGLAKHAGRYIIEPSYILCEQLIDGRLSFHGENNEIERIMEHEAQEKKENNNKIKYNETDISDKQMSKIWKSTTKINVHNISRNRENSNEPRRKKPKFLKPVD</sequence>
<protein>
    <submittedName>
        <fullName evidence="3">M-phase phosphoprotein 6</fullName>
    </submittedName>
</protein>
<dbReference type="GeneID" id="105368755"/>
<evidence type="ECO:0000313" key="2">
    <source>
        <dbReference type="Proteomes" id="UP000695007"/>
    </source>
</evidence>
<dbReference type="AlphaFoldDB" id="A0AAJ6YXC1"/>
<dbReference type="RefSeq" id="XP_011506159.1">
    <property type="nucleotide sequence ID" value="XM_011507857.1"/>
</dbReference>
<dbReference type="CTD" id="35382"/>
<organism evidence="2 3">
    <name type="scientific">Ceratosolen solmsi marchali</name>
    <dbReference type="NCBI Taxonomy" id="326594"/>
    <lineage>
        <taxon>Eukaryota</taxon>
        <taxon>Metazoa</taxon>
        <taxon>Ecdysozoa</taxon>
        <taxon>Arthropoda</taxon>
        <taxon>Hexapoda</taxon>
        <taxon>Insecta</taxon>
        <taxon>Pterygota</taxon>
        <taxon>Neoptera</taxon>
        <taxon>Endopterygota</taxon>
        <taxon>Hymenoptera</taxon>
        <taxon>Apocrita</taxon>
        <taxon>Proctotrupomorpha</taxon>
        <taxon>Chalcidoidea</taxon>
        <taxon>Agaonidae</taxon>
        <taxon>Agaoninae</taxon>
        <taxon>Ceratosolen</taxon>
    </lineage>
</organism>
<proteinExistence type="predicted"/>
<dbReference type="PANTHER" id="PTHR13582:SF0">
    <property type="entry name" value="M-PHASE PHOSPHOPROTEIN 6"/>
    <property type="match status" value="1"/>
</dbReference>
<dbReference type="InterPro" id="IPR019324">
    <property type="entry name" value="MPP6"/>
</dbReference>
<dbReference type="Proteomes" id="UP000695007">
    <property type="component" value="Unplaced"/>
</dbReference>
<dbReference type="KEGG" id="csol:105368755"/>
<accession>A0AAJ6YXC1</accession>
<name>A0AAJ6YXC1_9HYME</name>
<reference evidence="3" key="1">
    <citation type="submission" date="2025-08" db="UniProtKB">
        <authorList>
            <consortium name="RefSeq"/>
        </authorList>
    </citation>
    <scope>IDENTIFICATION</scope>
</reference>